<dbReference type="SUPFAM" id="SSF52540">
    <property type="entry name" value="P-loop containing nucleoside triphosphate hydrolases"/>
    <property type="match status" value="1"/>
</dbReference>
<sequence>MNEMDSEHLAEALRAGVRRTFKQVPREQELQSWRASPKTVAKVLVDAGLGEVIVLLEMSTLASDARIDMLLVGSHPECGELSVVVVENKQWSQLHVLRGTRRVVHPGSGPEGSQHPVEQAWDYCRTLQHHLPMLHRRFHGLVNLHKAPAEEVAKLVPPACGLRSEVDLARMRIFGSAPDARQEMGEFLASVLSGENAARHRRLIDQAHVRPSEALMLAAQEAVRGRALFTLLDEQRTAVDRVFQTVEEGFTENNKQVFIIVGGPGTGKSVLALELLGLLSAVGSAAVHASGSNAFARALREHVKGRRGGVESIFTYFHQHRRRTRNHLDVLICDEAHRLRKDSNLRYDSVEDRSDTPQIQELINAARVPVFLLDPRQVVRRDEVGTPEEIRRIALEMGIAEGNIHSIELSLQFRQHLCPEYVSWLEDLLGYEDAAPRPWEPSEGFQLLRADHPQQMEDYLRLQTALNRTARITAGYCWKWTKKVQPGGRLANDIRIDAWERPWNADKPIRKKKIPGKDMWATDPHGFEQVGCIYTAQSLDWDYTGIIMGRDYTWHGGRWLATKNEDPAAGGPDRHQLVRNIYRVLATRGKYGAIIYSTDPGTRALLAELGVPPVAQAKTVLDKQHHALAEAVARADDRSTPTQDGLF</sequence>
<evidence type="ECO:0000313" key="2">
    <source>
        <dbReference type="EMBL" id="TDD70875.1"/>
    </source>
</evidence>
<keyword evidence="3" id="KW-1185">Reference proteome</keyword>
<dbReference type="AlphaFoldDB" id="A0A4R5AGT9"/>
<dbReference type="Pfam" id="PF09848">
    <property type="entry name" value="SLFN-g3_helicase"/>
    <property type="match status" value="1"/>
</dbReference>
<comment type="caution">
    <text evidence="2">The sequence shown here is derived from an EMBL/GenBank/DDBJ whole genome shotgun (WGS) entry which is preliminary data.</text>
</comment>
<gene>
    <name evidence="2" type="ORF">E1298_36260</name>
</gene>
<dbReference type="Gene3D" id="3.40.50.300">
    <property type="entry name" value="P-loop containing nucleotide triphosphate hydrolases"/>
    <property type="match status" value="1"/>
</dbReference>
<dbReference type="EMBL" id="SMKU01000297">
    <property type="protein sequence ID" value="TDD70875.1"/>
    <property type="molecule type" value="Genomic_DNA"/>
</dbReference>
<feature type="domain" description="AAA+ ATPase" evidence="1">
    <location>
        <begin position="254"/>
        <end position="403"/>
    </location>
</feature>
<protein>
    <submittedName>
        <fullName evidence="2">DUF2075 domain-containing protein</fullName>
    </submittedName>
</protein>
<dbReference type="OrthoDB" id="3193269at2"/>
<dbReference type="InterPro" id="IPR027417">
    <property type="entry name" value="P-loop_NTPase"/>
</dbReference>
<evidence type="ECO:0000313" key="3">
    <source>
        <dbReference type="Proteomes" id="UP000294513"/>
    </source>
</evidence>
<name>A0A4R5AGT9_9ACTN</name>
<reference evidence="2 3" key="1">
    <citation type="submission" date="2019-03" db="EMBL/GenBank/DDBJ databases">
        <title>Draft genome sequences of novel Actinobacteria.</title>
        <authorList>
            <person name="Sahin N."/>
            <person name="Ay H."/>
            <person name="Saygin H."/>
        </authorList>
    </citation>
    <scope>NUCLEOTIDE SEQUENCE [LARGE SCALE GENOMIC DNA]</scope>
    <source>
        <strain evidence="2 3">H3C3</strain>
    </source>
</reference>
<proteinExistence type="predicted"/>
<dbReference type="InterPro" id="IPR018647">
    <property type="entry name" value="SLFN_3-like_DNA/RNA_helicase"/>
</dbReference>
<dbReference type="SMART" id="SM00382">
    <property type="entry name" value="AAA"/>
    <property type="match status" value="1"/>
</dbReference>
<organism evidence="2 3">
    <name type="scientific">Actinomadura rubrisoli</name>
    <dbReference type="NCBI Taxonomy" id="2530368"/>
    <lineage>
        <taxon>Bacteria</taxon>
        <taxon>Bacillati</taxon>
        <taxon>Actinomycetota</taxon>
        <taxon>Actinomycetes</taxon>
        <taxon>Streptosporangiales</taxon>
        <taxon>Thermomonosporaceae</taxon>
        <taxon>Actinomadura</taxon>
    </lineage>
</organism>
<dbReference type="Proteomes" id="UP000294513">
    <property type="component" value="Unassembled WGS sequence"/>
</dbReference>
<dbReference type="InterPro" id="IPR003593">
    <property type="entry name" value="AAA+_ATPase"/>
</dbReference>
<accession>A0A4R5AGT9</accession>
<evidence type="ECO:0000259" key="1">
    <source>
        <dbReference type="SMART" id="SM00382"/>
    </source>
</evidence>